<dbReference type="PANTHER" id="PTHR32089:SF112">
    <property type="entry name" value="LYSOZYME-LIKE PROTEIN-RELATED"/>
    <property type="match status" value="1"/>
</dbReference>
<dbReference type="Gene3D" id="1.10.287.950">
    <property type="entry name" value="Methyl-accepting chemotaxis protein"/>
    <property type="match status" value="1"/>
</dbReference>
<keyword evidence="1 2" id="KW-0807">Transducer</keyword>
<dbReference type="InterPro" id="IPR004089">
    <property type="entry name" value="MCPsignal_dom"/>
</dbReference>
<comment type="caution">
    <text evidence="4">The sequence shown here is derived from an EMBL/GenBank/DDBJ whole genome shotgun (WGS) entry which is preliminary data.</text>
</comment>
<protein>
    <submittedName>
        <fullName evidence="4">Chemotaxis protein</fullName>
    </submittedName>
</protein>
<dbReference type="SUPFAM" id="SSF58104">
    <property type="entry name" value="Methyl-accepting chemotaxis protein (MCP) signaling domain"/>
    <property type="match status" value="1"/>
</dbReference>
<keyword evidence="5" id="KW-1185">Reference proteome</keyword>
<sequence>MARLGERCGDFALQCSDVAGFVAQVNQRIEDDHGRLESLRASVARLNASQQEADDAAVEIRRVARHATGLIRTSHDDAVAALDEIGGLIDHVVAVGDELEGFTRAIEHVAAISGQLDAIARQTGMLAINATIEAARAGHAASGFAAVAGEVKRLAGSARSATAAVRDGIERLDGSARRVIGGMRSGTERGRVARSRTGDISGALRAIAALVTQFDERSAAIERAGREVTGHVATLDAGLEDFLLRGTENASALARTRQRLDELEAASNRMLDQVAHSGIATPDQPFIAMAREAAAGVETAIAAALAEGALAEADLFDTAYAAIPGSDPPQFLTRFVPFADGAIRPLLDAATARHSAIVGCCLIDRNGHLPTHISTRSQPQRAGDRRWNLENARNRQIFMDHQTRDALDREGDWFLYTYRQDLGEGRYRPLRSVFVPLRFAGRRWGCYELGYLI</sequence>
<evidence type="ECO:0000256" key="2">
    <source>
        <dbReference type="PROSITE-ProRule" id="PRU00284"/>
    </source>
</evidence>
<dbReference type="AlphaFoldDB" id="A0A2T4HRB5"/>
<dbReference type="Proteomes" id="UP000241206">
    <property type="component" value="Unassembled WGS sequence"/>
</dbReference>
<dbReference type="Pfam" id="PF00015">
    <property type="entry name" value="MCPsignal"/>
    <property type="match status" value="1"/>
</dbReference>
<dbReference type="PROSITE" id="PS50111">
    <property type="entry name" value="CHEMOTAXIS_TRANSDUC_2"/>
    <property type="match status" value="1"/>
</dbReference>
<evidence type="ECO:0000313" key="5">
    <source>
        <dbReference type="Proteomes" id="UP000241206"/>
    </source>
</evidence>
<dbReference type="GO" id="GO:0007165">
    <property type="term" value="P:signal transduction"/>
    <property type="evidence" value="ECO:0007669"/>
    <property type="project" value="UniProtKB-KW"/>
</dbReference>
<name>A0A2T4HRB5_9SPHN</name>
<accession>A0A2T4HRB5</accession>
<dbReference type="PANTHER" id="PTHR32089">
    <property type="entry name" value="METHYL-ACCEPTING CHEMOTAXIS PROTEIN MCPB"/>
    <property type="match status" value="1"/>
</dbReference>
<gene>
    <name evidence="4" type="ORF">CV103_15245</name>
</gene>
<organism evidence="4 5">
    <name type="scientific">Edaphosphingomonas fennica</name>
    <dbReference type="NCBI Taxonomy" id="114404"/>
    <lineage>
        <taxon>Bacteria</taxon>
        <taxon>Pseudomonadati</taxon>
        <taxon>Pseudomonadota</taxon>
        <taxon>Alphaproteobacteria</taxon>
        <taxon>Sphingomonadales</taxon>
        <taxon>Rhizorhabdaceae</taxon>
        <taxon>Edaphosphingomonas</taxon>
    </lineage>
</organism>
<dbReference type="SMART" id="SM00283">
    <property type="entry name" value="MA"/>
    <property type="match status" value="1"/>
</dbReference>
<evidence type="ECO:0000313" key="4">
    <source>
        <dbReference type="EMBL" id="PTD18338.1"/>
    </source>
</evidence>
<feature type="domain" description="Methyl-accepting transducer" evidence="3">
    <location>
        <begin position="7"/>
        <end position="243"/>
    </location>
</feature>
<evidence type="ECO:0000256" key="1">
    <source>
        <dbReference type="ARBA" id="ARBA00023224"/>
    </source>
</evidence>
<reference evidence="4 5" key="1">
    <citation type="submission" date="2017-11" db="EMBL/GenBank/DDBJ databases">
        <title>Sphingomonas oleivorans sp. nov., isolated from oil-contaminated soil.</title>
        <authorList>
            <person name="Wang L."/>
            <person name="Chen L."/>
        </authorList>
    </citation>
    <scope>NUCLEOTIDE SEQUENCE [LARGE SCALE GENOMIC DNA]</scope>
    <source>
        <strain evidence="4 5">K101</strain>
    </source>
</reference>
<dbReference type="GO" id="GO:0016020">
    <property type="term" value="C:membrane"/>
    <property type="evidence" value="ECO:0007669"/>
    <property type="project" value="InterPro"/>
</dbReference>
<dbReference type="EMBL" id="PHHF01000065">
    <property type="protein sequence ID" value="PTD18338.1"/>
    <property type="molecule type" value="Genomic_DNA"/>
</dbReference>
<proteinExistence type="predicted"/>
<evidence type="ECO:0000259" key="3">
    <source>
        <dbReference type="PROSITE" id="PS50111"/>
    </source>
</evidence>